<evidence type="ECO:0000313" key="3">
    <source>
        <dbReference type="EMBL" id="TRY65404.1"/>
    </source>
</evidence>
<accession>A0A553NIZ6</accession>
<reference evidence="3 4" key="1">
    <citation type="journal article" date="2019" name="Sci. Data">
        <title>Hybrid genome assembly and annotation of Danionella translucida.</title>
        <authorList>
            <person name="Kadobianskyi M."/>
            <person name="Schulze L."/>
            <person name="Schuelke M."/>
            <person name="Judkewitz B."/>
        </authorList>
    </citation>
    <scope>NUCLEOTIDE SEQUENCE [LARGE SCALE GENOMIC DNA]</scope>
    <source>
        <strain evidence="3 4">Bolton</strain>
    </source>
</reference>
<keyword evidence="2" id="KW-1133">Transmembrane helix</keyword>
<feature type="region of interest" description="Disordered" evidence="1">
    <location>
        <begin position="358"/>
        <end position="398"/>
    </location>
</feature>
<gene>
    <name evidence="3" type="ORF">DNTS_009891</name>
</gene>
<evidence type="ECO:0000313" key="4">
    <source>
        <dbReference type="Proteomes" id="UP000316079"/>
    </source>
</evidence>
<feature type="compositionally biased region" description="Basic and acidic residues" evidence="1">
    <location>
        <begin position="275"/>
        <end position="285"/>
    </location>
</feature>
<dbReference type="OrthoDB" id="2113294at2759"/>
<feature type="region of interest" description="Disordered" evidence="1">
    <location>
        <begin position="270"/>
        <end position="295"/>
    </location>
</feature>
<dbReference type="Proteomes" id="UP000316079">
    <property type="component" value="Unassembled WGS sequence"/>
</dbReference>
<name>A0A553NIZ6_9TELE</name>
<keyword evidence="2" id="KW-0812">Transmembrane</keyword>
<feature type="region of interest" description="Disordered" evidence="1">
    <location>
        <begin position="431"/>
        <end position="464"/>
    </location>
</feature>
<dbReference type="AlphaFoldDB" id="A0A553NIZ6"/>
<feature type="compositionally biased region" description="Polar residues" evidence="1">
    <location>
        <begin position="358"/>
        <end position="373"/>
    </location>
</feature>
<protein>
    <submittedName>
        <fullName evidence="3">Uncharacterized protein</fullName>
    </submittedName>
</protein>
<keyword evidence="4" id="KW-1185">Reference proteome</keyword>
<proteinExistence type="predicted"/>
<feature type="region of interest" description="Disordered" evidence="1">
    <location>
        <begin position="18"/>
        <end position="39"/>
    </location>
</feature>
<dbReference type="EMBL" id="SRMA01026921">
    <property type="protein sequence ID" value="TRY65404.1"/>
    <property type="molecule type" value="Genomic_DNA"/>
</dbReference>
<keyword evidence="2" id="KW-0472">Membrane</keyword>
<evidence type="ECO:0000256" key="2">
    <source>
        <dbReference type="SAM" id="Phobius"/>
    </source>
</evidence>
<dbReference type="STRING" id="623744.A0A553NIZ6"/>
<feature type="transmembrane region" description="Helical" evidence="2">
    <location>
        <begin position="97"/>
        <end position="116"/>
    </location>
</feature>
<evidence type="ECO:0000256" key="1">
    <source>
        <dbReference type="SAM" id="MobiDB-lite"/>
    </source>
</evidence>
<sequence length="464" mass="50866">MKGTLCISSDFEIRLSSSSDESSSLGTTQTSSSIISSSESEQWQTDIEFSHFIREQRRVSEHRISVNGFKTLRAGCLVSLFHFSTLIHAPPPFSCRIFVVGIGFFSLCFLMTSLGGQFSAKRLADSPFSIRTEVVGTLESRGVLKKISDTLEIIMKRIDTLSKLSNNSDSQRLEELSSALNSFATSHLSSNCEVRWQYMFAWRSEHGKRAEKKGLDAKQSGNCTNLNKLKETAVQNVKNQVACLSQLTVPQPPFQSPSILARSLHGEITGDDIPGDCKRKTEEKGSVISLPTSRLPDPRTLTSILGAPSSYRSARSSAGRASSWTIQKLRHELVRINIQPSRKAKKAELLRLYQSHTSASSLETQNSNSQRATRQPPAKKRRMANNTTAPPSLEVPLERPVIGETASFQPAPGRFPHSSSAQWPALLAFPIPNQPFGPSLSNPAPLSNPFPPQAGMSGEPPAQS</sequence>
<comment type="caution">
    <text evidence="3">The sequence shown here is derived from an EMBL/GenBank/DDBJ whole genome shotgun (WGS) entry which is preliminary data.</text>
</comment>
<organism evidence="3 4">
    <name type="scientific">Danionella cerebrum</name>
    <dbReference type="NCBI Taxonomy" id="2873325"/>
    <lineage>
        <taxon>Eukaryota</taxon>
        <taxon>Metazoa</taxon>
        <taxon>Chordata</taxon>
        <taxon>Craniata</taxon>
        <taxon>Vertebrata</taxon>
        <taxon>Euteleostomi</taxon>
        <taxon>Actinopterygii</taxon>
        <taxon>Neopterygii</taxon>
        <taxon>Teleostei</taxon>
        <taxon>Ostariophysi</taxon>
        <taxon>Cypriniformes</taxon>
        <taxon>Danionidae</taxon>
        <taxon>Danioninae</taxon>
        <taxon>Danionella</taxon>
    </lineage>
</organism>